<keyword evidence="3" id="KW-1185">Reference proteome</keyword>
<feature type="repeat" description="TPR" evidence="1">
    <location>
        <begin position="15"/>
        <end position="48"/>
    </location>
</feature>
<evidence type="ECO:0000313" key="3">
    <source>
        <dbReference type="Proteomes" id="UP000477680"/>
    </source>
</evidence>
<proteinExistence type="predicted"/>
<dbReference type="InterPro" id="IPR019734">
    <property type="entry name" value="TPR_rpt"/>
</dbReference>
<protein>
    <submittedName>
        <fullName evidence="2">Tetratricopeptide repeat protein</fullName>
    </submittedName>
</protein>
<reference evidence="2 3" key="1">
    <citation type="submission" date="2020-02" db="EMBL/GenBank/DDBJ databases">
        <title>Genome sequencing for Kineobactrum sp. M2.</title>
        <authorList>
            <person name="Park S.-J."/>
        </authorList>
    </citation>
    <scope>NUCLEOTIDE SEQUENCE [LARGE SCALE GENOMIC DNA]</scope>
    <source>
        <strain evidence="2 3">M2</strain>
    </source>
</reference>
<dbReference type="KEGG" id="kim:G3T16_14870"/>
<dbReference type="Proteomes" id="UP000477680">
    <property type="component" value="Chromosome"/>
</dbReference>
<dbReference type="RefSeq" id="WP_163495925.1">
    <property type="nucleotide sequence ID" value="NZ_CP048711.1"/>
</dbReference>
<dbReference type="Gene3D" id="1.25.40.10">
    <property type="entry name" value="Tetratricopeptide repeat domain"/>
    <property type="match status" value="1"/>
</dbReference>
<accession>A0A6C0U316</accession>
<evidence type="ECO:0000256" key="1">
    <source>
        <dbReference type="PROSITE-ProRule" id="PRU00339"/>
    </source>
</evidence>
<dbReference type="PROSITE" id="PS50005">
    <property type="entry name" value="TPR"/>
    <property type="match status" value="1"/>
</dbReference>
<dbReference type="AlphaFoldDB" id="A0A6C0U316"/>
<gene>
    <name evidence="2" type="ORF">G3T16_14870</name>
</gene>
<keyword evidence="1" id="KW-0802">TPR repeat</keyword>
<organism evidence="2 3">
    <name type="scientific">Kineobactrum salinum</name>
    <dbReference type="NCBI Taxonomy" id="2708301"/>
    <lineage>
        <taxon>Bacteria</taxon>
        <taxon>Pseudomonadati</taxon>
        <taxon>Pseudomonadota</taxon>
        <taxon>Gammaproteobacteria</taxon>
        <taxon>Cellvibrionales</taxon>
        <taxon>Halieaceae</taxon>
        <taxon>Kineobactrum</taxon>
    </lineage>
</organism>
<dbReference type="InterPro" id="IPR011990">
    <property type="entry name" value="TPR-like_helical_dom_sf"/>
</dbReference>
<name>A0A6C0U316_9GAMM</name>
<dbReference type="EMBL" id="CP048711">
    <property type="protein sequence ID" value="QIB66491.1"/>
    <property type="molecule type" value="Genomic_DNA"/>
</dbReference>
<sequence>MKVAQAAFDAAPDREESYIWLGRRYGYLGQYRTAIEVFTAGLRKFPNSYRLLRFRGRHLARSRQFEAAIADYELGLAKMAGQPDSFEPNGIPNSLNLTTSTYRQNLHYYLGQTCFAIADYRRMFDHLEQSRKPLVELPFDDHELAVVFWQTIALKKQSRHAEADALLNRIPEPVRILENAAYYNALLVLTGSSDEREGTAGDNLSRFALGMRRAFEGDADGARAILEAIVADNASGYWPAEVALANASAEAP</sequence>
<dbReference type="SUPFAM" id="SSF48452">
    <property type="entry name" value="TPR-like"/>
    <property type="match status" value="1"/>
</dbReference>
<evidence type="ECO:0000313" key="2">
    <source>
        <dbReference type="EMBL" id="QIB66491.1"/>
    </source>
</evidence>